<feature type="coiled-coil region" evidence="1">
    <location>
        <begin position="685"/>
        <end position="719"/>
    </location>
</feature>
<reference evidence="2" key="1">
    <citation type="submission" date="2018-06" db="EMBL/GenBank/DDBJ databases">
        <authorList>
            <person name="Zhirakovskaya E."/>
        </authorList>
    </citation>
    <scope>NUCLEOTIDE SEQUENCE</scope>
</reference>
<gene>
    <name evidence="2" type="ORF">MNBD_GAMMA13-630</name>
</gene>
<dbReference type="GO" id="GO:0006302">
    <property type="term" value="P:double-strand break repair"/>
    <property type="evidence" value="ECO:0007669"/>
    <property type="project" value="TreeGrafter"/>
</dbReference>
<dbReference type="EMBL" id="UOFK01000102">
    <property type="protein sequence ID" value="VAW76831.1"/>
    <property type="molecule type" value="Genomic_DNA"/>
</dbReference>
<organism evidence="2">
    <name type="scientific">hydrothermal vent metagenome</name>
    <dbReference type="NCBI Taxonomy" id="652676"/>
    <lineage>
        <taxon>unclassified sequences</taxon>
        <taxon>metagenomes</taxon>
        <taxon>ecological metagenomes</taxon>
    </lineage>
</organism>
<dbReference type="Pfam" id="PF13558">
    <property type="entry name" value="SbcC_Walker_B"/>
    <property type="match status" value="1"/>
</dbReference>
<protein>
    <recommendedName>
        <fullName evidence="3">Chromosome partition protein smc</fullName>
    </recommendedName>
</protein>
<sequence length="1216" mass="139080">MFLKKFIFVNWGNIPQLEFELGPVNLMSGGNGSGKTTAADAIQTIMTAAHENLFQYNPGQDETTQRGRGGKRVRTLASYVLGCDDGSYARLDPTDGYLAAVFSPTTGESAEAFTAVIGVRAWLDATGGQRVARQDELLFFILPGEELTLEHFIREGKTGGKHTTPLDTLQSLLIREFGQARVQKYDAKKAYLRRLYAILRGKDDSVSEQEATAAARAFSRFMAYKPVRSISDFVAHEILERKDLGEAIRSISGQLKTIHAMERDAARLLESIGILEDAEQHAGGYIHQWIELNTLDFTLAQHDYLQRQHDYLQARKKQDNYRRNLKENASETELAEQRLQQLHEQLVQLEAQRMGISALQQKDELEQQREQQHSTLTDMARRLLVQDNSLDNNLQTTRAIEKDLQDASLIEDLPAAADLQVLQLARKVIQEGGRGELDIPALLQKNLLNDISPLEQHLDQARTAQRLHNQWCEQWRQTDSTTGSPSLYEQLAKLAHNRETRYEKLKTQCRQKSQDIERLQAQQVSYPAFVERALIAIRRDCPQADPRVLCDHVDVSDPRWQMAIEGYLGMARFSIIVDADYEAEAIGIVRRLPGRDNRARIIQGAKAQSDAEHNQLPTDSIIHLLSFSHATAKHYLTASYGNVVQVPSAETLRNTRRGLTADGMGASGYSMFRCDLPDGELVFGQGARERALKAKQQELERLNEEWQQANERMQRVSRVLDNVKALQPLDYADTITYMLGVHRELQKLENLLAQLDLSEHRELEDKLTDLREQLQQLRQQQGDLKQASGELQEKIRKITERCKHLADAQDATLQVAEDCEQKLLAIVSDWPEFDADARLTTAEKEADDLNAEVATQLRRETDKLLHSQERKMGEAIQRHNQHCLPGDAIVYHSFNDDYDSTLFSAICGLQRDIDRVYNRLKNNILVEKYDNLRQLKDSFNNAFVTHFCHTIHQAINDGKRQIELLNKELQHHKFGDDREGFRFDSHWIPEFRGYARFFEEVIKQPSMSDEVDLFDMELTEKSQQVREELLQMLLSDDETQALRELERIGDYRNYQKYEIYKEVEDKQPIALSEYGTGSGGQLETPAYIIRSAAITSAFRFAEGSNHLRVVLVDEAFSKMDETRSREVINYLTQALGLQLIFIMPTSKCGPFMDLISNEFVFAKCPSEQPRGQLNTRVLVDRKQCNTEKIQQLWANHKRTVYQQAELDFMDDVLAVE</sequence>
<keyword evidence="1" id="KW-0175">Coiled coil</keyword>
<dbReference type="PANTHER" id="PTHR32182">
    <property type="entry name" value="DNA REPLICATION AND REPAIR PROTEIN RECF"/>
    <property type="match status" value="1"/>
</dbReference>
<proteinExistence type="predicted"/>
<evidence type="ECO:0000313" key="2">
    <source>
        <dbReference type="EMBL" id="VAW76831.1"/>
    </source>
</evidence>
<evidence type="ECO:0008006" key="3">
    <source>
        <dbReference type="Google" id="ProtNLM"/>
    </source>
</evidence>
<dbReference type="Pfam" id="PF13555">
    <property type="entry name" value="AAA_29"/>
    <property type="match status" value="1"/>
</dbReference>
<name>A0A3B0YBE7_9ZZZZ</name>
<dbReference type="PANTHER" id="PTHR32182:SF22">
    <property type="entry name" value="ATP-DEPENDENT ENDONUCLEASE, OLD FAMILY-RELATED"/>
    <property type="match status" value="1"/>
</dbReference>
<dbReference type="Gene3D" id="3.40.50.300">
    <property type="entry name" value="P-loop containing nucleotide triphosphate hydrolases"/>
    <property type="match status" value="1"/>
</dbReference>
<feature type="coiled-coil region" evidence="1">
    <location>
        <begin position="322"/>
        <end position="382"/>
    </location>
</feature>
<dbReference type="GO" id="GO:0000731">
    <property type="term" value="P:DNA synthesis involved in DNA repair"/>
    <property type="evidence" value="ECO:0007669"/>
    <property type="project" value="TreeGrafter"/>
</dbReference>
<dbReference type="AlphaFoldDB" id="A0A3B0YBE7"/>
<dbReference type="InterPro" id="IPR027417">
    <property type="entry name" value="P-loop_NTPase"/>
</dbReference>
<evidence type="ECO:0000256" key="1">
    <source>
        <dbReference type="SAM" id="Coils"/>
    </source>
</evidence>
<feature type="coiled-coil region" evidence="1">
    <location>
        <begin position="753"/>
        <end position="797"/>
    </location>
</feature>
<dbReference type="SUPFAM" id="SSF52540">
    <property type="entry name" value="P-loop containing nucleoside triphosphate hydrolases"/>
    <property type="match status" value="2"/>
</dbReference>
<accession>A0A3B0YBE7</accession>